<dbReference type="GO" id="GO:0004553">
    <property type="term" value="F:hydrolase activity, hydrolyzing O-glycosyl compounds"/>
    <property type="evidence" value="ECO:0007669"/>
    <property type="project" value="InterPro"/>
</dbReference>
<evidence type="ECO:0000256" key="2">
    <source>
        <dbReference type="ARBA" id="ARBA00022729"/>
    </source>
</evidence>
<dbReference type="GO" id="GO:0016020">
    <property type="term" value="C:membrane"/>
    <property type="evidence" value="ECO:0007669"/>
    <property type="project" value="InterPro"/>
</dbReference>
<sequence length="719" mass="79600">MNWSIAIALSATLAGSSAPLSTPLNSELNPNSSASASSLTSFGNVKPFDPLTFLPYNQRIAQLELKAKASEASLERSRSRLALANIYLDNKNPRAALAALEGLETEYPLLAEYVLLKRAQAFTQANNGNAARAVWNQILTNYANSPVAAEAMFMTGQTQQLLQKLPSHPRALGAALMGLSQNPQRADLLAHIAVYFNEYKAIVPLLDRLVNSGAKLTPDQWWAVADAYYDNFEFNKSANAYLRATPNAFTAYRLGRSFHRGKQIDAALGAYNRVAQQYAQSPEAPRALIRIMQIADPSQAVAVADRIVANYPDTAAEALLKKADLLQDKLGSPQAASAARNLLLSRFANSNEAGEIYWRIAKGHANAGDLKQAIASVQILTNNAPDSAIAAEASFWGGKWATRIGDRTTSRQLFEFAIRKHPESYFAWRSASYLGWPVGDLGTARNVNLPFTLPSIRTGLPAGSPQFQELYILGMNQDASDRWQYETRGKRSLTPREIFTDGVIRVGVNDNLLGIRKLESLDTIDVNATERADIKMLQQQPIYWQSLYPFPYWNSVANWSRERQISPLLVLGLMRQESRFEAQILSRSGAVGLMQIMPDTGQWIASKKGVSSYSLSNPEDNINFGTWYLDYTHRSNNNNSMLAVASYNAGPGAIGRWVESRGLGDPDDFVNNIPYDETRGYVERVFSNYWNYLRLYAPQVQQQITQLQSSSGNISGKRN</sequence>
<dbReference type="InterPro" id="IPR019734">
    <property type="entry name" value="TPR_rpt"/>
</dbReference>
<evidence type="ECO:0000313" key="5">
    <source>
        <dbReference type="Proteomes" id="UP001333818"/>
    </source>
</evidence>
<dbReference type="Gene3D" id="1.25.40.10">
    <property type="entry name" value="Tetratricopeptide repeat domain"/>
    <property type="match status" value="2"/>
</dbReference>
<dbReference type="InterPro" id="IPR011990">
    <property type="entry name" value="TPR-like_helical_dom_sf"/>
</dbReference>
<dbReference type="Gene3D" id="1.10.530.10">
    <property type="match status" value="1"/>
</dbReference>
<dbReference type="PANTHER" id="PTHR37423:SF5">
    <property type="entry name" value="SOLUBLE LYTIC MUREIN TRANSGLYCOSYLASE"/>
    <property type="match status" value="1"/>
</dbReference>
<dbReference type="GO" id="GO:0000270">
    <property type="term" value="P:peptidoglycan metabolic process"/>
    <property type="evidence" value="ECO:0007669"/>
    <property type="project" value="InterPro"/>
</dbReference>
<protein>
    <submittedName>
        <fullName evidence="4">Transglycosylase SLT domain-containing protein</fullName>
    </submittedName>
</protein>
<dbReference type="InterPro" id="IPR008939">
    <property type="entry name" value="Lytic_TGlycosylase_superhlx_U"/>
</dbReference>
<dbReference type="RefSeq" id="WP_330485648.1">
    <property type="nucleotide sequence ID" value="NZ_JAZBJZ010000118.1"/>
</dbReference>
<evidence type="ECO:0000313" key="4">
    <source>
        <dbReference type="EMBL" id="MEE3719212.1"/>
    </source>
</evidence>
<gene>
    <name evidence="4" type="ORF">V2H45_20920</name>
</gene>
<proteinExistence type="inferred from homology"/>
<dbReference type="EMBL" id="JAZBJZ010000118">
    <property type="protein sequence ID" value="MEE3719212.1"/>
    <property type="molecule type" value="Genomic_DNA"/>
</dbReference>
<dbReference type="Pfam" id="PF13174">
    <property type="entry name" value="TPR_6"/>
    <property type="match status" value="2"/>
</dbReference>
<dbReference type="InterPro" id="IPR000189">
    <property type="entry name" value="Transglyc_AS"/>
</dbReference>
<evidence type="ECO:0000259" key="3">
    <source>
        <dbReference type="Pfam" id="PF01464"/>
    </source>
</evidence>
<dbReference type="AlphaFoldDB" id="A0AAW9PVS5"/>
<dbReference type="PROSITE" id="PS00922">
    <property type="entry name" value="TRANSGLYCOSYLASE"/>
    <property type="match status" value="1"/>
</dbReference>
<dbReference type="GO" id="GO:0008933">
    <property type="term" value="F:peptidoglycan lytic transglycosylase activity"/>
    <property type="evidence" value="ECO:0007669"/>
    <property type="project" value="InterPro"/>
</dbReference>
<dbReference type="CDD" id="cd13401">
    <property type="entry name" value="Slt70-like"/>
    <property type="match status" value="1"/>
</dbReference>
<feature type="domain" description="Transglycosylase SLT" evidence="3">
    <location>
        <begin position="557"/>
        <end position="662"/>
    </location>
</feature>
<comment type="similarity">
    <text evidence="1">Belongs to the transglycosylase Slt family.</text>
</comment>
<dbReference type="InterPro" id="IPR008258">
    <property type="entry name" value="Transglycosylase_SLT_dom_1"/>
</dbReference>
<dbReference type="InterPro" id="IPR023346">
    <property type="entry name" value="Lysozyme-like_dom_sf"/>
</dbReference>
<accession>A0AAW9PVS5</accession>
<name>A0AAW9PVS5_9CYAN</name>
<dbReference type="PANTHER" id="PTHR37423">
    <property type="entry name" value="SOLUBLE LYTIC MUREIN TRANSGLYCOSYLASE-RELATED"/>
    <property type="match status" value="1"/>
</dbReference>
<dbReference type="SUPFAM" id="SSF48435">
    <property type="entry name" value="Bacterial muramidases"/>
    <property type="match status" value="1"/>
</dbReference>
<organism evidence="4 5">
    <name type="scientific">Tumidithrix elongata BACA0141</name>
    <dbReference type="NCBI Taxonomy" id="2716417"/>
    <lineage>
        <taxon>Bacteria</taxon>
        <taxon>Bacillati</taxon>
        <taxon>Cyanobacteriota</taxon>
        <taxon>Cyanophyceae</taxon>
        <taxon>Pseudanabaenales</taxon>
        <taxon>Pseudanabaenaceae</taxon>
        <taxon>Tumidithrix</taxon>
        <taxon>Tumidithrix elongata</taxon>
    </lineage>
</organism>
<keyword evidence="5" id="KW-1185">Reference proteome</keyword>
<dbReference type="SUPFAM" id="SSF53955">
    <property type="entry name" value="Lysozyme-like"/>
    <property type="match status" value="1"/>
</dbReference>
<evidence type="ECO:0000256" key="1">
    <source>
        <dbReference type="ARBA" id="ARBA00007734"/>
    </source>
</evidence>
<comment type="caution">
    <text evidence="4">The sequence shown here is derived from an EMBL/GenBank/DDBJ whole genome shotgun (WGS) entry which is preliminary data.</text>
</comment>
<dbReference type="GO" id="GO:0042597">
    <property type="term" value="C:periplasmic space"/>
    <property type="evidence" value="ECO:0007669"/>
    <property type="project" value="InterPro"/>
</dbReference>
<dbReference type="Proteomes" id="UP001333818">
    <property type="component" value="Unassembled WGS sequence"/>
</dbReference>
<reference evidence="4" key="1">
    <citation type="submission" date="2024-01" db="EMBL/GenBank/DDBJ databases">
        <title>Bank of Algae and Cyanobacteria of the Azores (BACA) strain genomes.</title>
        <authorList>
            <person name="Luz R."/>
            <person name="Cordeiro R."/>
            <person name="Fonseca A."/>
            <person name="Goncalves V."/>
        </authorList>
    </citation>
    <scope>NUCLEOTIDE SEQUENCE</scope>
    <source>
        <strain evidence="4">BACA0141</strain>
    </source>
</reference>
<dbReference type="Pfam" id="PF01464">
    <property type="entry name" value="SLT"/>
    <property type="match status" value="1"/>
</dbReference>
<keyword evidence="2" id="KW-0732">Signal</keyword>